<gene>
    <name evidence="3" type="ORF">GCM10010841_05510</name>
</gene>
<dbReference type="Proteomes" id="UP000661918">
    <property type="component" value="Unassembled WGS sequence"/>
</dbReference>
<name>A0ABQ2GKM1_9DEIO</name>
<feature type="compositionally biased region" description="Gly residues" evidence="1">
    <location>
        <begin position="144"/>
        <end position="167"/>
    </location>
</feature>
<feature type="chain" id="PRO_5046696196" description="Translation initiation factor IF-2" evidence="2">
    <location>
        <begin position="35"/>
        <end position="198"/>
    </location>
</feature>
<feature type="region of interest" description="Disordered" evidence="1">
    <location>
        <begin position="134"/>
        <end position="198"/>
    </location>
</feature>
<feature type="region of interest" description="Disordered" evidence="1">
    <location>
        <begin position="44"/>
        <end position="81"/>
    </location>
</feature>
<evidence type="ECO:0000256" key="1">
    <source>
        <dbReference type="SAM" id="MobiDB-lite"/>
    </source>
</evidence>
<keyword evidence="4" id="KW-1185">Reference proteome</keyword>
<dbReference type="RefSeq" id="WP_188901130.1">
    <property type="nucleotide sequence ID" value="NZ_BMOM01000003.1"/>
</dbReference>
<reference evidence="4" key="1">
    <citation type="journal article" date="2019" name="Int. J. Syst. Evol. Microbiol.">
        <title>The Global Catalogue of Microorganisms (GCM) 10K type strain sequencing project: providing services to taxonomists for standard genome sequencing and annotation.</title>
        <authorList>
            <consortium name="The Broad Institute Genomics Platform"/>
            <consortium name="The Broad Institute Genome Sequencing Center for Infectious Disease"/>
            <person name="Wu L."/>
            <person name="Ma J."/>
        </authorList>
    </citation>
    <scope>NUCLEOTIDE SEQUENCE [LARGE SCALE GENOMIC DNA]</scope>
    <source>
        <strain evidence="4">JCM 15443</strain>
    </source>
</reference>
<keyword evidence="2" id="KW-0732">Signal</keyword>
<comment type="caution">
    <text evidence="3">The sequence shown here is derived from an EMBL/GenBank/DDBJ whole genome shotgun (WGS) entry which is preliminary data.</text>
</comment>
<sequence length="198" mass="19922">MSQEKQVKKTIFNKTRLPLIALAALPLTVGAVLAQQTGTAATGTAATGTATQAQPTPQRVQPAQPGQRQNRQGQTPQGSGTNYADVYLQKLAAQLGISLDKLRAAALAAGNATIDQGVKDGNIAGNRAADMKTRLQNDPFRMFGGRGGPGGGGRGMHGPGGRDGGPRSGPRGSLDAPDGPQGQTDDGAAAADDAATGS</sequence>
<proteinExistence type="predicted"/>
<evidence type="ECO:0000313" key="4">
    <source>
        <dbReference type="Proteomes" id="UP000661918"/>
    </source>
</evidence>
<feature type="compositionally biased region" description="Low complexity" evidence="1">
    <location>
        <begin position="168"/>
        <end position="198"/>
    </location>
</feature>
<feature type="signal peptide" evidence="2">
    <location>
        <begin position="1"/>
        <end position="34"/>
    </location>
</feature>
<dbReference type="EMBL" id="BMOM01000003">
    <property type="protein sequence ID" value="GGL99799.1"/>
    <property type="molecule type" value="Genomic_DNA"/>
</dbReference>
<feature type="compositionally biased region" description="Polar residues" evidence="1">
    <location>
        <begin position="66"/>
        <end position="81"/>
    </location>
</feature>
<evidence type="ECO:0008006" key="5">
    <source>
        <dbReference type="Google" id="ProtNLM"/>
    </source>
</evidence>
<protein>
    <recommendedName>
        <fullName evidence="5">Translation initiation factor IF-2</fullName>
    </recommendedName>
</protein>
<evidence type="ECO:0000256" key="2">
    <source>
        <dbReference type="SAM" id="SignalP"/>
    </source>
</evidence>
<accession>A0ABQ2GKM1</accession>
<organism evidence="3 4">
    <name type="scientific">Deinococcus aerophilus</name>
    <dbReference type="NCBI Taxonomy" id="522488"/>
    <lineage>
        <taxon>Bacteria</taxon>
        <taxon>Thermotogati</taxon>
        <taxon>Deinococcota</taxon>
        <taxon>Deinococci</taxon>
        <taxon>Deinococcales</taxon>
        <taxon>Deinococcaceae</taxon>
        <taxon>Deinococcus</taxon>
    </lineage>
</organism>
<feature type="compositionally biased region" description="Low complexity" evidence="1">
    <location>
        <begin position="44"/>
        <end position="65"/>
    </location>
</feature>
<evidence type="ECO:0000313" key="3">
    <source>
        <dbReference type="EMBL" id="GGL99799.1"/>
    </source>
</evidence>